<dbReference type="PANTHER" id="PTHR37781:SF1">
    <property type="entry name" value="ADR380WP"/>
    <property type="match status" value="1"/>
</dbReference>
<sequence length="291" mass="31511">MSGFLSQQPLTPPASSIAASSTLHSPLPHPRAQPLKRGGTKESEFIHYVDATLLLVQRRWAKRAFTDELAGRVKGYHSFRSAARDLNDLVDVVWVSATPSFQIPYLLSIALLLTEFLPSFPAAPGSMFGLLEKLDQAFAALLVGRDPETGEVLPGIAARGVSTTEKIRMKSLVERTRVVVVEVMARRHGGGGEETDVDDGAMDVDVDTEEDGEGRWGEGEGDEEDEWEMAIGRVYEQTIGELGESVEGPPIGIITNGSSIGLLPLRVSTEPIEPTDAANSSDHQDRIRAPQ</sequence>
<evidence type="ECO:0008006" key="5">
    <source>
        <dbReference type="Google" id="ProtNLM"/>
    </source>
</evidence>
<reference evidence="4" key="3">
    <citation type="submission" date="2025-04" db="UniProtKB">
        <authorList>
            <consortium name="RefSeq"/>
        </authorList>
    </citation>
    <scope>IDENTIFICATION</scope>
    <source>
        <strain evidence="4">CBS 304.34</strain>
    </source>
</reference>
<keyword evidence="3" id="KW-1185">Reference proteome</keyword>
<reference evidence="2 4" key="1">
    <citation type="journal article" date="2020" name="Stud. Mycol.">
        <title>101 Dothideomycetes genomes: a test case for predicting lifestyles and emergence of pathogens.</title>
        <authorList>
            <person name="Haridas S."/>
            <person name="Albert R."/>
            <person name="Binder M."/>
            <person name="Bloem J."/>
            <person name="Labutti K."/>
            <person name="Salamov A."/>
            <person name="Andreopoulos B."/>
            <person name="Baker S."/>
            <person name="Barry K."/>
            <person name="Bills G."/>
            <person name="Bluhm B."/>
            <person name="Cannon C."/>
            <person name="Castanera R."/>
            <person name="Culley D."/>
            <person name="Daum C."/>
            <person name="Ezra D."/>
            <person name="Gonzalez J."/>
            <person name="Henrissat B."/>
            <person name="Kuo A."/>
            <person name="Liang C."/>
            <person name="Lipzen A."/>
            <person name="Lutzoni F."/>
            <person name="Magnuson J."/>
            <person name="Mondo S."/>
            <person name="Nolan M."/>
            <person name="Ohm R."/>
            <person name="Pangilinan J."/>
            <person name="Park H.-J."/>
            <person name="Ramirez L."/>
            <person name="Alfaro M."/>
            <person name="Sun H."/>
            <person name="Tritt A."/>
            <person name="Yoshinaga Y."/>
            <person name="Zwiers L.-H."/>
            <person name="Turgeon B."/>
            <person name="Goodwin S."/>
            <person name="Spatafora J."/>
            <person name="Crous P."/>
            <person name="Grigoriev I."/>
        </authorList>
    </citation>
    <scope>NUCLEOTIDE SEQUENCE</scope>
    <source>
        <strain evidence="2 4">CBS 304.34</strain>
    </source>
</reference>
<dbReference type="Pfam" id="PF17110">
    <property type="entry name" value="TFB6"/>
    <property type="match status" value="1"/>
</dbReference>
<evidence type="ECO:0000313" key="2">
    <source>
        <dbReference type="EMBL" id="KAF2812845.1"/>
    </source>
</evidence>
<evidence type="ECO:0000313" key="3">
    <source>
        <dbReference type="Proteomes" id="UP000504636"/>
    </source>
</evidence>
<accession>A0A6A6YY46</accession>
<feature type="region of interest" description="Disordered" evidence="1">
    <location>
        <begin position="271"/>
        <end position="291"/>
    </location>
</feature>
<organism evidence="2">
    <name type="scientific">Mytilinidion resinicola</name>
    <dbReference type="NCBI Taxonomy" id="574789"/>
    <lineage>
        <taxon>Eukaryota</taxon>
        <taxon>Fungi</taxon>
        <taxon>Dikarya</taxon>
        <taxon>Ascomycota</taxon>
        <taxon>Pezizomycotina</taxon>
        <taxon>Dothideomycetes</taxon>
        <taxon>Pleosporomycetidae</taxon>
        <taxon>Mytilinidiales</taxon>
        <taxon>Mytilinidiaceae</taxon>
        <taxon>Mytilinidion</taxon>
    </lineage>
</organism>
<evidence type="ECO:0000256" key="1">
    <source>
        <dbReference type="SAM" id="MobiDB-lite"/>
    </source>
</evidence>
<gene>
    <name evidence="2 4" type="ORF">BDZ99DRAFT_517155</name>
</gene>
<dbReference type="InterPro" id="IPR031349">
    <property type="entry name" value="Tfb6"/>
</dbReference>
<name>A0A6A6YY46_9PEZI</name>
<evidence type="ECO:0000313" key="4">
    <source>
        <dbReference type="RefSeq" id="XP_033579809.1"/>
    </source>
</evidence>
<dbReference type="GO" id="GO:0005675">
    <property type="term" value="C:transcription factor TFIIH holo complex"/>
    <property type="evidence" value="ECO:0007669"/>
    <property type="project" value="TreeGrafter"/>
</dbReference>
<feature type="region of interest" description="Disordered" evidence="1">
    <location>
        <begin position="1"/>
        <end position="39"/>
    </location>
</feature>
<dbReference type="EMBL" id="MU003696">
    <property type="protein sequence ID" value="KAF2812845.1"/>
    <property type="molecule type" value="Genomic_DNA"/>
</dbReference>
<reference evidence="4" key="2">
    <citation type="submission" date="2020-04" db="EMBL/GenBank/DDBJ databases">
        <authorList>
            <consortium name="NCBI Genome Project"/>
        </authorList>
    </citation>
    <scope>NUCLEOTIDE SEQUENCE</scope>
    <source>
        <strain evidence="4">CBS 304.34</strain>
    </source>
</reference>
<dbReference type="GeneID" id="54466038"/>
<dbReference type="Proteomes" id="UP000504636">
    <property type="component" value="Unplaced"/>
</dbReference>
<dbReference type="RefSeq" id="XP_033579809.1">
    <property type="nucleotide sequence ID" value="XM_033725145.1"/>
</dbReference>
<feature type="compositionally biased region" description="Basic and acidic residues" evidence="1">
    <location>
        <begin position="282"/>
        <end position="291"/>
    </location>
</feature>
<dbReference type="AlphaFoldDB" id="A0A6A6YY46"/>
<dbReference type="OrthoDB" id="5420410at2759"/>
<dbReference type="PANTHER" id="PTHR37781">
    <property type="entry name" value="TFIIH COMPLEX SUBUNIT"/>
    <property type="match status" value="1"/>
</dbReference>
<proteinExistence type="predicted"/>
<protein>
    <recommendedName>
        <fullName evidence="5">Meiotic recombination protein DMC1</fullName>
    </recommendedName>
</protein>